<evidence type="ECO:0000313" key="2">
    <source>
        <dbReference type="EMBL" id="TYL58643.1"/>
    </source>
</evidence>
<keyword evidence="1" id="KW-1133">Transmembrane helix</keyword>
<gene>
    <name evidence="2" type="ORF">FYL37_05530</name>
</gene>
<keyword evidence="1" id="KW-0472">Membrane</keyword>
<name>A0A5S4VHM9_9FIRM</name>
<dbReference type="AlphaFoldDB" id="A0A5S4VHM9"/>
<dbReference type="Proteomes" id="UP000324325">
    <property type="component" value="Unassembled WGS sequence"/>
</dbReference>
<feature type="transmembrane region" description="Helical" evidence="1">
    <location>
        <begin position="27"/>
        <end position="48"/>
    </location>
</feature>
<feature type="transmembrane region" description="Helical" evidence="1">
    <location>
        <begin position="55"/>
        <end position="74"/>
    </location>
</feature>
<evidence type="ECO:0000256" key="1">
    <source>
        <dbReference type="SAM" id="Phobius"/>
    </source>
</evidence>
<keyword evidence="1" id="KW-0812">Transmembrane</keyword>
<dbReference type="RefSeq" id="WP_022293133.1">
    <property type="nucleotide sequence ID" value="NZ_CP143947.1"/>
</dbReference>
<sequence>MNMERKQEHDFDNKWIEERTNGFWKYYVKHLGGVVMIMFGIFVASCIAKKEINAIYLLVSMVVAGIFPFLAWAINEIRIKANESRNGNEKRKQ</sequence>
<comment type="caution">
    <text evidence="2">The sequence shown here is derived from an EMBL/GenBank/DDBJ whole genome shotgun (WGS) entry which is preliminary data.</text>
</comment>
<accession>A0A5S4VHM9</accession>
<dbReference type="EMBL" id="VSTG01000005">
    <property type="protein sequence ID" value="TYL58643.1"/>
    <property type="molecule type" value="Genomic_DNA"/>
</dbReference>
<organism evidence="2 3">
    <name type="scientific">Agathobacter rectalis</name>
    <dbReference type="NCBI Taxonomy" id="39491"/>
    <lineage>
        <taxon>Bacteria</taxon>
        <taxon>Bacillati</taxon>
        <taxon>Bacillota</taxon>
        <taxon>Clostridia</taxon>
        <taxon>Lachnospirales</taxon>
        <taxon>Lachnospiraceae</taxon>
        <taxon>Agathobacter</taxon>
    </lineage>
</organism>
<proteinExistence type="predicted"/>
<reference evidence="2 3" key="1">
    <citation type="submission" date="2019-08" db="EMBL/GenBank/DDBJ databases">
        <authorList>
            <person name="Duncan S."/>
            <person name="Walker A."/>
        </authorList>
    </citation>
    <scope>NUCLEOTIDE SEQUENCE [LARGE SCALE GENOMIC DNA]</scope>
    <source>
        <strain evidence="2 3">L2-21</strain>
    </source>
</reference>
<reference evidence="2 3" key="2">
    <citation type="submission" date="2019-09" db="EMBL/GenBank/DDBJ databases">
        <title>Strain-level analysis of Eubacterium rectale using genomes from metagenomes.</title>
        <authorList>
            <person name="Karcher N."/>
            <person name="Segata N."/>
        </authorList>
    </citation>
    <scope>NUCLEOTIDE SEQUENCE [LARGE SCALE GENOMIC DNA]</scope>
    <source>
        <strain evidence="2 3">L2-21</strain>
    </source>
</reference>
<protein>
    <submittedName>
        <fullName evidence="2">Uncharacterized protein</fullName>
    </submittedName>
</protein>
<evidence type="ECO:0000313" key="3">
    <source>
        <dbReference type="Proteomes" id="UP000324325"/>
    </source>
</evidence>